<name>A0A0B2W4J5_TOXCA</name>
<reference evidence="2 3" key="1">
    <citation type="submission" date="2014-11" db="EMBL/GenBank/DDBJ databases">
        <title>Genetic blueprint of the zoonotic pathogen Toxocara canis.</title>
        <authorList>
            <person name="Zhu X.-Q."/>
            <person name="Korhonen P.K."/>
            <person name="Cai H."/>
            <person name="Young N.D."/>
            <person name="Nejsum P."/>
            <person name="von Samson-Himmelstjerna G."/>
            <person name="Boag P.R."/>
            <person name="Tan P."/>
            <person name="Li Q."/>
            <person name="Min J."/>
            <person name="Yang Y."/>
            <person name="Wang X."/>
            <person name="Fang X."/>
            <person name="Hall R.S."/>
            <person name="Hofmann A."/>
            <person name="Sternberg P.W."/>
            <person name="Jex A.R."/>
            <person name="Gasser R.B."/>
        </authorList>
    </citation>
    <scope>NUCLEOTIDE SEQUENCE [LARGE SCALE GENOMIC DNA]</scope>
    <source>
        <strain evidence="2">PN_DK_2014</strain>
    </source>
</reference>
<dbReference type="Proteomes" id="UP000031036">
    <property type="component" value="Unassembled WGS sequence"/>
</dbReference>
<accession>A0A0B2W4J5</accession>
<comment type="caution">
    <text evidence="2">The sequence shown here is derived from an EMBL/GenBank/DDBJ whole genome shotgun (WGS) entry which is preliminary data.</text>
</comment>
<dbReference type="EMBL" id="JPKZ01000163">
    <property type="protein sequence ID" value="KHN88873.1"/>
    <property type="molecule type" value="Genomic_DNA"/>
</dbReference>
<gene>
    <name evidence="2" type="ORF">Tcan_02958</name>
</gene>
<evidence type="ECO:0000256" key="1">
    <source>
        <dbReference type="SAM" id="SignalP"/>
    </source>
</evidence>
<dbReference type="AlphaFoldDB" id="A0A0B2W4J5"/>
<evidence type="ECO:0000313" key="2">
    <source>
        <dbReference type="EMBL" id="KHN88873.1"/>
    </source>
</evidence>
<proteinExistence type="predicted"/>
<keyword evidence="3" id="KW-1185">Reference proteome</keyword>
<organism evidence="2 3">
    <name type="scientific">Toxocara canis</name>
    <name type="common">Canine roundworm</name>
    <dbReference type="NCBI Taxonomy" id="6265"/>
    <lineage>
        <taxon>Eukaryota</taxon>
        <taxon>Metazoa</taxon>
        <taxon>Ecdysozoa</taxon>
        <taxon>Nematoda</taxon>
        <taxon>Chromadorea</taxon>
        <taxon>Rhabditida</taxon>
        <taxon>Spirurina</taxon>
        <taxon>Ascaridomorpha</taxon>
        <taxon>Ascaridoidea</taxon>
        <taxon>Toxocaridae</taxon>
        <taxon>Toxocara</taxon>
    </lineage>
</organism>
<evidence type="ECO:0000313" key="3">
    <source>
        <dbReference type="Proteomes" id="UP000031036"/>
    </source>
</evidence>
<feature type="chain" id="PRO_5002080775" description="Secreted protein" evidence="1">
    <location>
        <begin position="25"/>
        <end position="102"/>
    </location>
</feature>
<sequence length="102" mass="10986">MWLPVPALCSAVTCTFFVIHCLRASKSSEAKSRTANDGRRLLVQPNNKVNVVSTSNDSKEDNKMCAKASGEGKAESARLDYDNISFSSAVCDLQPNATDCKA</sequence>
<evidence type="ECO:0008006" key="4">
    <source>
        <dbReference type="Google" id="ProtNLM"/>
    </source>
</evidence>
<keyword evidence="1" id="KW-0732">Signal</keyword>
<protein>
    <recommendedName>
        <fullName evidence="4">Secreted protein</fullName>
    </recommendedName>
</protein>
<feature type="signal peptide" evidence="1">
    <location>
        <begin position="1"/>
        <end position="24"/>
    </location>
</feature>